<protein>
    <submittedName>
        <fullName evidence="1">Str. FM013</fullName>
    </submittedName>
</protein>
<evidence type="ECO:0000313" key="2">
    <source>
        <dbReference type="Proteomes" id="UP000053732"/>
    </source>
</evidence>
<sequence>MAFLGQSPFANWVTILEYRARLVTAGYARESVEIRDFSEKVFGQLARFLKKTELEVGLSIGHFQYAARMFDWWCRIGVVGGYIAVARK</sequence>
<dbReference type="EMBL" id="HG793138">
    <property type="protein sequence ID" value="CRL21253.1"/>
    <property type="molecule type" value="Genomic_DNA"/>
</dbReference>
<keyword evidence="2" id="KW-1185">Reference proteome</keyword>
<dbReference type="STRING" id="1429867.A0A0G4P4P0"/>
<dbReference type="Proteomes" id="UP000053732">
    <property type="component" value="Unassembled WGS sequence"/>
</dbReference>
<evidence type="ECO:0000313" key="1">
    <source>
        <dbReference type="EMBL" id="CRL21253.1"/>
    </source>
</evidence>
<name>A0A0G4P4P0_PENC3</name>
<organism evidence="1 2">
    <name type="scientific">Penicillium camemberti (strain FM 013)</name>
    <dbReference type="NCBI Taxonomy" id="1429867"/>
    <lineage>
        <taxon>Eukaryota</taxon>
        <taxon>Fungi</taxon>
        <taxon>Dikarya</taxon>
        <taxon>Ascomycota</taxon>
        <taxon>Pezizomycotina</taxon>
        <taxon>Eurotiomycetes</taxon>
        <taxon>Eurotiomycetidae</taxon>
        <taxon>Eurotiales</taxon>
        <taxon>Aspergillaceae</taxon>
        <taxon>Penicillium</taxon>
    </lineage>
</organism>
<proteinExistence type="predicted"/>
<dbReference type="AlphaFoldDB" id="A0A0G4P4P0"/>
<accession>A0A0G4P4P0</accession>
<gene>
    <name evidence="1" type="ORF">PCAMFM013_S005g000417</name>
</gene>
<reference evidence="1 2" key="1">
    <citation type="journal article" date="2014" name="Nat. Commun.">
        <title>Multiple recent horizontal transfers of a large genomic region in cheese making fungi.</title>
        <authorList>
            <person name="Cheeseman K."/>
            <person name="Ropars J."/>
            <person name="Renault P."/>
            <person name="Dupont J."/>
            <person name="Gouzy J."/>
            <person name="Branca A."/>
            <person name="Abraham A.L."/>
            <person name="Ceppi M."/>
            <person name="Conseiller E."/>
            <person name="Debuchy R."/>
            <person name="Malagnac F."/>
            <person name="Goarin A."/>
            <person name="Silar P."/>
            <person name="Lacoste S."/>
            <person name="Sallet E."/>
            <person name="Bensimon A."/>
            <person name="Giraud T."/>
            <person name="Brygoo Y."/>
        </authorList>
    </citation>
    <scope>NUCLEOTIDE SEQUENCE [LARGE SCALE GENOMIC DNA]</scope>
    <source>
        <strain evidence="2">FM 013</strain>
    </source>
</reference>